<dbReference type="SUPFAM" id="SSF48179">
    <property type="entry name" value="6-phosphogluconate dehydrogenase C-terminal domain-like"/>
    <property type="match status" value="1"/>
</dbReference>
<dbReference type="SUPFAM" id="SSF51735">
    <property type="entry name" value="NAD(P)-binding Rossmann-fold domains"/>
    <property type="match status" value="1"/>
</dbReference>
<organism evidence="6 7">
    <name type="scientific">Alkalicoccobacillus porphyridii</name>
    <dbReference type="NCBI Taxonomy" id="2597270"/>
    <lineage>
        <taxon>Bacteria</taxon>
        <taxon>Bacillati</taxon>
        <taxon>Bacillota</taxon>
        <taxon>Bacilli</taxon>
        <taxon>Bacillales</taxon>
        <taxon>Bacillaceae</taxon>
        <taxon>Alkalicoccobacillus</taxon>
    </lineage>
</organism>
<dbReference type="InterPro" id="IPR008927">
    <property type="entry name" value="6-PGluconate_DH-like_C_sf"/>
</dbReference>
<evidence type="ECO:0000259" key="4">
    <source>
        <dbReference type="Pfam" id="PF03807"/>
    </source>
</evidence>
<feature type="domain" description="Pyrroline-5-carboxylate reductase dimerisation" evidence="5">
    <location>
        <begin position="161"/>
        <end position="259"/>
    </location>
</feature>
<dbReference type="RefSeq" id="WP_143848680.1">
    <property type="nucleotide sequence ID" value="NZ_VLXZ01000005.1"/>
</dbReference>
<comment type="function">
    <text evidence="2">Catalyzes the reduction of 1-pyrroline-5-carboxylate (PCA) to L-proline.</text>
</comment>
<feature type="domain" description="Pyrroline-5-carboxylate reductase catalytic N-terminal" evidence="4">
    <location>
        <begin position="3"/>
        <end position="98"/>
    </location>
</feature>
<accession>A0A553ZZC1</accession>
<evidence type="ECO:0000256" key="3">
    <source>
        <dbReference type="PIRSR" id="PIRSR000193-1"/>
    </source>
</evidence>
<dbReference type="PANTHER" id="PTHR11645:SF51">
    <property type="entry name" value="COME OPERON PROTEIN 4"/>
    <property type="match status" value="1"/>
</dbReference>
<evidence type="ECO:0000313" key="7">
    <source>
        <dbReference type="Proteomes" id="UP000318521"/>
    </source>
</evidence>
<dbReference type="AlphaFoldDB" id="A0A553ZZC1"/>
<dbReference type="Proteomes" id="UP000318521">
    <property type="component" value="Unassembled WGS sequence"/>
</dbReference>
<keyword evidence="2" id="KW-0028">Amino-acid biosynthesis</keyword>
<dbReference type="OrthoDB" id="9805754at2"/>
<gene>
    <name evidence="2" type="primary">proC</name>
    <name evidence="6" type="ORF">FN960_10615</name>
</gene>
<name>A0A553ZZC1_9BACI</name>
<dbReference type="Gene3D" id="1.10.3730.10">
    <property type="entry name" value="ProC C-terminal domain-like"/>
    <property type="match status" value="1"/>
</dbReference>
<comment type="caution">
    <text evidence="6">The sequence shown here is derived from an EMBL/GenBank/DDBJ whole genome shotgun (WGS) entry which is preliminary data.</text>
</comment>
<comment type="catalytic activity">
    <reaction evidence="2">
        <text>L-proline + NADP(+) = (S)-1-pyrroline-5-carboxylate + NADPH + 2 H(+)</text>
        <dbReference type="Rhea" id="RHEA:14109"/>
        <dbReference type="ChEBI" id="CHEBI:15378"/>
        <dbReference type="ChEBI" id="CHEBI:17388"/>
        <dbReference type="ChEBI" id="CHEBI:57783"/>
        <dbReference type="ChEBI" id="CHEBI:58349"/>
        <dbReference type="ChEBI" id="CHEBI:60039"/>
        <dbReference type="EC" id="1.5.1.2"/>
    </reaction>
</comment>
<evidence type="ECO:0000256" key="2">
    <source>
        <dbReference type="HAMAP-Rule" id="MF_01925"/>
    </source>
</evidence>
<dbReference type="EC" id="1.5.1.2" evidence="2"/>
<dbReference type="Pfam" id="PF14748">
    <property type="entry name" value="P5CR_dimer"/>
    <property type="match status" value="1"/>
</dbReference>
<dbReference type="InterPro" id="IPR029036">
    <property type="entry name" value="P5CR_dimer"/>
</dbReference>
<dbReference type="InterPro" id="IPR000304">
    <property type="entry name" value="Pyrroline-COOH_reductase"/>
</dbReference>
<comment type="pathway">
    <text evidence="2">Amino-acid biosynthesis; L-proline biosynthesis; L-proline from L-glutamate 5-semialdehyde: step 1/1.</text>
</comment>
<sequence length="279" mass="30937">MTQIGIIGTGSMGRMLVEAFIESNAVEEHQLTVFNRSKEKVFLLKEAFPRIKTALSAKELAQHTEIVFVCVKPFQIPDLLQEIKGNVDSDTLLVSITSPVKIESIEDQVPCKVARAIPSLINQTLSGPTLLSLGERCSPKDKEQLTTLLSFISQPLEIKEEITRVSSDIASCGPAFFSYLTQCFIDAAVRQTAISEAEATELATNMLIGLGKLFEQNRFTLTTLQERICVPGGITGEGIEVLRNETGAMFDHLFLATHRKFNNEQKHIEESFYNQGRLS</sequence>
<evidence type="ECO:0000259" key="5">
    <source>
        <dbReference type="Pfam" id="PF14748"/>
    </source>
</evidence>
<dbReference type="GO" id="GO:0005737">
    <property type="term" value="C:cytoplasm"/>
    <property type="evidence" value="ECO:0007669"/>
    <property type="project" value="UniProtKB-SubCell"/>
</dbReference>
<dbReference type="UniPathway" id="UPA00098">
    <property type="reaction ID" value="UER00361"/>
</dbReference>
<reference evidence="6 7" key="1">
    <citation type="submission" date="2019-07" db="EMBL/GenBank/DDBJ databases">
        <authorList>
            <person name="Park Y.J."/>
            <person name="Jeong S.E."/>
            <person name="Jung H.S."/>
        </authorList>
    </citation>
    <scope>NUCLEOTIDE SEQUENCE [LARGE SCALE GENOMIC DNA]</scope>
    <source>
        <strain evidence="7">P16(2019)</strain>
    </source>
</reference>
<keyword evidence="7" id="KW-1185">Reference proteome</keyword>
<comment type="subcellular location">
    <subcellularLocation>
        <location evidence="2">Cytoplasm</location>
    </subcellularLocation>
</comment>
<feature type="binding site" evidence="3">
    <location>
        <begin position="7"/>
        <end position="12"/>
    </location>
    <ligand>
        <name>NADP(+)</name>
        <dbReference type="ChEBI" id="CHEBI:58349"/>
    </ligand>
</feature>
<dbReference type="EMBL" id="VLXZ01000005">
    <property type="protein sequence ID" value="TSB46787.1"/>
    <property type="molecule type" value="Genomic_DNA"/>
</dbReference>
<dbReference type="PANTHER" id="PTHR11645">
    <property type="entry name" value="PYRROLINE-5-CARBOXYLATE REDUCTASE"/>
    <property type="match status" value="1"/>
</dbReference>
<dbReference type="NCBIfam" id="NF005814">
    <property type="entry name" value="PRK07680.1"/>
    <property type="match status" value="1"/>
</dbReference>
<protein>
    <recommendedName>
        <fullName evidence="2">Pyrroline-5-carboxylate reductase</fullName>
        <shortName evidence="2">P5C reductase</shortName>
        <shortName evidence="2">P5CR</shortName>
        <ecNumber evidence="2">1.5.1.2</ecNumber>
    </recommendedName>
    <alternativeName>
        <fullName evidence="2">PCA reductase</fullName>
    </alternativeName>
</protein>
<evidence type="ECO:0000313" key="6">
    <source>
        <dbReference type="EMBL" id="TSB46787.1"/>
    </source>
</evidence>
<dbReference type="InterPro" id="IPR028939">
    <property type="entry name" value="P5C_Rdtase_cat_N"/>
</dbReference>
<dbReference type="GO" id="GO:0055129">
    <property type="term" value="P:L-proline biosynthetic process"/>
    <property type="evidence" value="ECO:0007669"/>
    <property type="project" value="UniProtKB-UniRule"/>
</dbReference>
<evidence type="ECO:0000256" key="1">
    <source>
        <dbReference type="ARBA" id="ARBA00005525"/>
    </source>
</evidence>
<dbReference type="InterPro" id="IPR036291">
    <property type="entry name" value="NAD(P)-bd_dom_sf"/>
</dbReference>
<dbReference type="PIRSF" id="PIRSF000193">
    <property type="entry name" value="Pyrrol-5-carb_rd"/>
    <property type="match status" value="1"/>
</dbReference>
<comment type="catalytic activity">
    <reaction evidence="2">
        <text>L-proline + NAD(+) = (S)-1-pyrroline-5-carboxylate + NADH + 2 H(+)</text>
        <dbReference type="Rhea" id="RHEA:14105"/>
        <dbReference type="ChEBI" id="CHEBI:15378"/>
        <dbReference type="ChEBI" id="CHEBI:17388"/>
        <dbReference type="ChEBI" id="CHEBI:57540"/>
        <dbReference type="ChEBI" id="CHEBI:57945"/>
        <dbReference type="ChEBI" id="CHEBI:60039"/>
        <dbReference type="EC" id="1.5.1.2"/>
    </reaction>
</comment>
<keyword evidence="2" id="KW-0641">Proline biosynthesis</keyword>
<dbReference type="GO" id="GO:0004735">
    <property type="term" value="F:pyrroline-5-carboxylate reductase activity"/>
    <property type="evidence" value="ECO:0007669"/>
    <property type="project" value="UniProtKB-UniRule"/>
</dbReference>
<keyword evidence="2 3" id="KW-0521">NADP</keyword>
<dbReference type="Gene3D" id="3.40.50.720">
    <property type="entry name" value="NAD(P)-binding Rossmann-like Domain"/>
    <property type="match status" value="1"/>
</dbReference>
<comment type="similarity">
    <text evidence="1 2">Belongs to the pyrroline-5-carboxylate reductase family.</text>
</comment>
<keyword evidence="2" id="KW-0963">Cytoplasm</keyword>
<dbReference type="Pfam" id="PF03807">
    <property type="entry name" value="F420_oxidored"/>
    <property type="match status" value="1"/>
</dbReference>
<keyword evidence="2" id="KW-0560">Oxidoreductase</keyword>
<dbReference type="HAMAP" id="MF_01925">
    <property type="entry name" value="P5C_reductase"/>
    <property type="match status" value="1"/>
</dbReference>
<proteinExistence type="inferred from homology"/>